<dbReference type="EMBL" id="AP014648">
    <property type="protein sequence ID" value="BAQ16142.1"/>
    <property type="molecule type" value="Genomic_DNA"/>
</dbReference>
<evidence type="ECO:0000313" key="1">
    <source>
        <dbReference type="EMBL" id="BAQ16142.1"/>
    </source>
</evidence>
<keyword evidence="2" id="KW-1185">Reference proteome</keyword>
<name>A0A0A8K0V5_9HYPH</name>
<dbReference type="Proteomes" id="UP000031643">
    <property type="component" value="Chromosome"/>
</dbReference>
<sequence>MYFWKRFRGSFQGQAKVPGEGAGERVNHADIIPRFTSRI</sequence>
<dbReference type="KEGG" id="mcg:GL4_0679"/>
<dbReference type="HOGENOM" id="CLU_3312547_0_0_5"/>
<proteinExistence type="predicted"/>
<accession>A0A0A8K0V5</accession>
<evidence type="ECO:0000313" key="2">
    <source>
        <dbReference type="Proteomes" id="UP000031643"/>
    </source>
</evidence>
<dbReference type="AlphaFoldDB" id="A0A0A8K0V5"/>
<organism evidence="1 2">
    <name type="scientific">Methyloceanibacter caenitepidi</name>
    <dbReference type="NCBI Taxonomy" id="1384459"/>
    <lineage>
        <taxon>Bacteria</taxon>
        <taxon>Pseudomonadati</taxon>
        <taxon>Pseudomonadota</taxon>
        <taxon>Alphaproteobacteria</taxon>
        <taxon>Hyphomicrobiales</taxon>
        <taxon>Hyphomicrobiaceae</taxon>
        <taxon>Methyloceanibacter</taxon>
    </lineage>
</organism>
<reference evidence="1 2" key="1">
    <citation type="submission" date="2014-09" db="EMBL/GenBank/DDBJ databases">
        <title>Genome sequencing of Methyloceanibacter caenitepidi Gela4.</title>
        <authorList>
            <person name="Takeuchi M."/>
            <person name="Susumu S."/>
            <person name="Kamagata Y."/>
            <person name="Oshima K."/>
            <person name="Hattori M."/>
            <person name="Iwasaki W."/>
        </authorList>
    </citation>
    <scope>NUCLEOTIDE SEQUENCE [LARGE SCALE GENOMIC DNA]</scope>
    <source>
        <strain evidence="1 2">Gela4</strain>
    </source>
</reference>
<gene>
    <name evidence="1" type="ORF">GL4_0679</name>
</gene>
<protein>
    <submittedName>
        <fullName evidence="1">Uncharacterized protein</fullName>
    </submittedName>
</protein>